<accession>A0AAV3YCC0</accession>
<sequence>MIVEYCTVDKVSAFVVNLDIETPMATNAIIQKVYNSFCSFLRNASASVHLLRDINNSTLSIRDINTSTLSIRDINNYSTLSMRDINNSTISHNRDIKNINHVILNLHLSSNSTFSPFLQPLINSRNTVAFLSLLQRGDIAKLTLNAVFSN</sequence>
<keyword evidence="2" id="KW-1185">Reference proteome</keyword>
<gene>
    <name evidence="1" type="ORF">PoB_000734100</name>
</gene>
<protein>
    <submittedName>
        <fullName evidence="1">Uncharacterized protein</fullName>
    </submittedName>
</protein>
<dbReference type="Proteomes" id="UP000735302">
    <property type="component" value="Unassembled WGS sequence"/>
</dbReference>
<name>A0AAV3YCC0_9GAST</name>
<evidence type="ECO:0000313" key="1">
    <source>
        <dbReference type="EMBL" id="GFN80835.1"/>
    </source>
</evidence>
<reference evidence="1 2" key="1">
    <citation type="journal article" date="2021" name="Elife">
        <title>Chloroplast acquisition without the gene transfer in kleptoplastic sea slugs, Plakobranchus ocellatus.</title>
        <authorList>
            <person name="Maeda T."/>
            <person name="Takahashi S."/>
            <person name="Yoshida T."/>
            <person name="Shimamura S."/>
            <person name="Takaki Y."/>
            <person name="Nagai Y."/>
            <person name="Toyoda A."/>
            <person name="Suzuki Y."/>
            <person name="Arimoto A."/>
            <person name="Ishii H."/>
            <person name="Satoh N."/>
            <person name="Nishiyama T."/>
            <person name="Hasebe M."/>
            <person name="Maruyama T."/>
            <person name="Minagawa J."/>
            <person name="Obokata J."/>
            <person name="Shigenobu S."/>
        </authorList>
    </citation>
    <scope>NUCLEOTIDE SEQUENCE [LARGE SCALE GENOMIC DNA]</scope>
</reference>
<comment type="caution">
    <text evidence="1">The sequence shown here is derived from an EMBL/GenBank/DDBJ whole genome shotgun (WGS) entry which is preliminary data.</text>
</comment>
<dbReference type="EMBL" id="BLXT01000847">
    <property type="protein sequence ID" value="GFN80835.1"/>
    <property type="molecule type" value="Genomic_DNA"/>
</dbReference>
<evidence type="ECO:0000313" key="2">
    <source>
        <dbReference type="Proteomes" id="UP000735302"/>
    </source>
</evidence>
<proteinExistence type="predicted"/>
<organism evidence="1 2">
    <name type="scientific">Plakobranchus ocellatus</name>
    <dbReference type="NCBI Taxonomy" id="259542"/>
    <lineage>
        <taxon>Eukaryota</taxon>
        <taxon>Metazoa</taxon>
        <taxon>Spiralia</taxon>
        <taxon>Lophotrochozoa</taxon>
        <taxon>Mollusca</taxon>
        <taxon>Gastropoda</taxon>
        <taxon>Heterobranchia</taxon>
        <taxon>Euthyneura</taxon>
        <taxon>Panpulmonata</taxon>
        <taxon>Sacoglossa</taxon>
        <taxon>Placobranchoidea</taxon>
        <taxon>Plakobranchidae</taxon>
        <taxon>Plakobranchus</taxon>
    </lineage>
</organism>
<dbReference type="AlphaFoldDB" id="A0AAV3YCC0"/>